<sequence>MGNTGWRLEEQREVVLCLHSVHNVQHSPNESYYGMATDHASEVEIPVTSERPARLMAGIDSVLSVRIFLHNRGFPSTTDRPVGQLSLPVREMLDTCGPGLYQTWFLLDAPTPYGGMQRSHTVERFLRALHGVSMELHAPRICLTLLDSSTDPAEWPKDDKDRITYFEPVLISHQQHVQITQAYFDYIERAESSSAARTASKKGGVNAQAPVEASALKAELERLQQQQREEEVTLLQRELDQITEEANRRIEKGNGVIVKLKADLKHLRDVEAAQLQCEHAEAEQRVQTLRQEGQELRQRLENSQDDAAADADLQNLQQEVLVLTNQKDALMKMVQDIYGTAQAAAAGGESNAKAAAARAALASIQVLRRQPCPTAMRASGNTRDRKSMRRGSAKLRTSFFRTHTSC</sequence>
<evidence type="ECO:0000313" key="2">
    <source>
        <dbReference type="EMBL" id="CAE4593662.1"/>
    </source>
</evidence>
<feature type="coiled-coil region" evidence="1">
    <location>
        <begin position="206"/>
        <end position="333"/>
    </location>
</feature>
<accession>A0A7S4QVH2</accession>
<name>A0A7S4QVH2_9DINO</name>
<dbReference type="EMBL" id="HBNR01037039">
    <property type="protein sequence ID" value="CAE4593662.1"/>
    <property type="molecule type" value="Transcribed_RNA"/>
</dbReference>
<gene>
    <name evidence="2" type="ORF">AMON00008_LOCUS25530</name>
</gene>
<proteinExistence type="predicted"/>
<dbReference type="AlphaFoldDB" id="A0A7S4QVH2"/>
<reference evidence="2" key="1">
    <citation type="submission" date="2021-01" db="EMBL/GenBank/DDBJ databases">
        <authorList>
            <person name="Corre E."/>
            <person name="Pelletier E."/>
            <person name="Niang G."/>
            <person name="Scheremetjew M."/>
            <person name="Finn R."/>
            <person name="Kale V."/>
            <person name="Holt S."/>
            <person name="Cochrane G."/>
            <person name="Meng A."/>
            <person name="Brown T."/>
            <person name="Cohen L."/>
        </authorList>
    </citation>
    <scope>NUCLEOTIDE SEQUENCE</scope>
    <source>
        <strain evidence="2">CCMP3105</strain>
    </source>
</reference>
<keyword evidence="1" id="KW-0175">Coiled coil</keyword>
<evidence type="ECO:0000256" key="1">
    <source>
        <dbReference type="SAM" id="Coils"/>
    </source>
</evidence>
<organism evidence="2">
    <name type="scientific">Alexandrium monilatum</name>
    <dbReference type="NCBI Taxonomy" id="311494"/>
    <lineage>
        <taxon>Eukaryota</taxon>
        <taxon>Sar</taxon>
        <taxon>Alveolata</taxon>
        <taxon>Dinophyceae</taxon>
        <taxon>Gonyaulacales</taxon>
        <taxon>Pyrocystaceae</taxon>
        <taxon>Alexandrium</taxon>
    </lineage>
</organism>
<protein>
    <submittedName>
        <fullName evidence="2">Uncharacterized protein</fullName>
    </submittedName>
</protein>